<dbReference type="Proteomes" id="UP000008084">
    <property type="component" value="Chromosome"/>
</dbReference>
<protein>
    <submittedName>
        <fullName evidence="2">Alpha-related fimbriae minor subunit 2</fullName>
    </submittedName>
</protein>
<dbReference type="PATRIC" id="fig|930944.6.peg.3422"/>
<dbReference type="EMBL" id="FR729477">
    <property type="protein sequence ID" value="CBY29092.1"/>
    <property type="molecule type" value="Genomic_DNA"/>
</dbReference>
<evidence type="ECO:0000313" key="2">
    <source>
        <dbReference type="EMBL" id="CBY29092.1"/>
    </source>
</evidence>
<evidence type="ECO:0000313" key="3">
    <source>
        <dbReference type="Proteomes" id="UP000008084"/>
    </source>
</evidence>
<dbReference type="KEGG" id="yey:Y11_34381"/>
<gene>
    <name evidence="2" type="ordered locus">Y11_34381</name>
</gene>
<evidence type="ECO:0000256" key="1">
    <source>
        <dbReference type="SAM" id="SignalP"/>
    </source>
</evidence>
<feature type="chain" id="PRO_5002617069" evidence="1">
    <location>
        <begin position="20"/>
        <end position="174"/>
    </location>
</feature>
<dbReference type="GeneID" id="31411377"/>
<keyword evidence="1" id="KW-0732">Signal</keyword>
<dbReference type="HOGENOM" id="CLU_1554698_0_0_6"/>
<dbReference type="RefSeq" id="WP_014609316.1">
    <property type="nucleotide sequence ID" value="NC_017564.1"/>
</dbReference>
<proteinExistence type="predicted"/>
<name>A0A0H3P0V8_YERE1</name>
<accession>A0A0H3P0V8</accession>
<dbReference type="AlphaFoldDB" id="A0A0H3P0V8"/>
<organism evidence="2 3">
    <name type="scientific">Yersinia enterocolitica subsp. palearctica serotype O:3 (strain DSM 13030 / CIP 106945 / Y11)</name>
    <dbReference type="NCBI Taxonomy" id="930944"/>
    <lineage>
        <taxon>Bacteria</taxon>
        <taxon>Pseudomonadati</taxon>
        <taxon>Pseudomonadota</taxon>
        <taxon>Gammaproteobacteria</taxon>
        <taxon>Enterobacterales</taxon>
        <taxon>Yersiniaceae</taxon>
        <taxon>Yersinia</taxon>
    </lineage>
</organism>
<reference evidence="2 3" key="1">
    <citation type="journal article" date="2011" name="J. Bacteriol.">
        <title>Complete genome sequence of Yersinia enterocolitica subsp. palearctica serogroup O:3.</title>
        <authorList>
            <person name="Batzilla J."/>
            <person name="Hoper D."/>
            <person name="Antonenka U."/>
            <person name="Heesemann J."/>
            <person name="Rakin A."/>
        </authorList>
    </citation>
    <scope>NUCLEOTIDE SEQUENCE [LARGE SCALE GENOMIC DNA]</scope>
    <source>
        <strain evidence="3">DSM 13030 / CIP 106945 / Y11</strain>
    </source>
</reference>
<sequence length="174" mass="19150">MNMIKIAAILLLLPWQVAAEGISIPLGDIDVKLEVTAQPRIEVEKPQGGWYDSIKLNPSLESHKVYQSEVPVTVKLRRQEGFRVSVKNPLVLTRQADNSGAPEAAFSPAEIRWGRDRATLQLLSAIPEIFIIDKGTTHSVGTDYILQISALAPNGPNITGKYYGQLTLIFETNS</sequence>
<dbReference type="Gene3D" id="2.60.40.2040">
    <property type="entry name" value="CFA/I fimbrial subunit E, pilin domain"/>
    <property type="match status" value="1"/>
</dbReference>
<feature type="signal peptide" evidence="1">
    <location>
        <begin position="1"/>
        <end position="19"/>
    </location>
</feature>